<gene>
    <name evidence="1" type="ORF">BgAZ_600020</name>
</gene>
<keyword evidence="2" id="KW-1185">Reference proteome</keyword>
<sequence>MNIISNNIISLKFINIINKTLYLSNLIYYIYRPYLLGITNYTLLNTGILAKLSFQNTLKILTTVIITDKTEWKVDIKSNLILSNFIPTGIGWYRYFLYN</sequence>
<proteinExistence type="predicted"/>
<reference evidence="1" key="1">
    <citation type="submission" date="2023-08" db="EMBL/GenBank/DDBJ databases">
        <title>Draft sequence of the Babesia gibsoni genome.</title>
        <authorList>
            <person name="Yamagishi J.Y."/>
            <person name="Xuan X.X."/>
        </authorList>
    </citation>
    <scope>NUCLEOTIDE SEQUENCE</scope>
    <source>
        <strain evidence="1">Azabu</strain>
    </source>
</reference>
<comment type="caution">
    <text evidence="1">The sequence shown here is derived from an EMBL/GenBank/DDBJ whole genome shotgun (WGS) entry which is preliminary data.</text>
</comment>
<accession>A0AAD8PCN9</accession>
<organism evidence="1 2">
    <name type="scientific">Babesia gibsoni</name>
    <dbReference type="NCBI Taxonomy" id="33632"/>
    <lineage>
        <taxon>Eukaryota</taxon>
        <taxon>Sar</taxon>
        <taxon>Alveolata</taxon>
        <taxon>Apicomplexa</taxon>
        <taxon>Aconoidasida</taxon>
        <taxon>Piroplasmida</taxon>
        <taxon>Babesiidae</taxon>
        <taxon>Babesia</taxon>
    </lineage>
</organism>
<dbReference type="AlphaFoldDB" id="A0AAD8PCN9"/>
<dbReference type="SUPFAM" id="SSF64484">
    <property type="entry name" value="beta and beta-prime subunits of DNA dependent RNA-polymerase"/>
    <property type="match status" value="1"/>
</dbReference>
<protein>
    <submittedName>
        <fullName evidence="1">Uncharacterized protein</fullName>
    </submittedName>
</protein>
<keyword evidence="1" id="KW-0934">Plastid</keyword>
<name>A0AAD8PCN9_BABGI</name>
<dbReference type="Proteomes" id="UP001230268">
    <property type="component" value="Unassembled WGS sequence"/>
</dbReference>
<dbReference type="Gene3D" id="1.10.150.390">
    <property type="match status" value="1"/>
</dbReference>
<evidence type="ECO:0000313" key="1">
    <source>
        <dbReference type="EMBL" id="KAK1441664.1"/>
    </source>
</evidence>
<geneLocation type="apicoplast" evidence="1"/>
<evidence type="ECO:0000313" key="2">
    <source>
        <dbReference type="Proteomes" id="UP001230268"/>
    </source>
</evidence>
<keyword evidence="1" id="KW-0933">Apicoplast</keyword>
<dbReference type="EMBL" id="JAVEPI010000006">
    <property type="protein sequence ID" value="KAK1441664.1"/>
    <property type="molecule type" value="Genomic_DNA"/>
</dbReference>